<evidence type="ECO:0000259" key="12">
    <source>
        <dbReference type="PROSITE" id="PS51278"/>
    </source>
</evidence>
<dbReference type="InterPro" id="IPR029055">
    <property type="entry name" value="Ntn_hydrolases_N"/>
</dbReference>
<sequence length="483" mass="52099">MKTIRSFDKLSEECGIFGIVTSSDEAAGITYNALLALQHRGQEGAGIAIQKDGSILYHKNVGLVSEVFNSEVLSRLPKAHMAIGHVRYSTTGTNSQKNTQPMITEYLKGRIATAHNGNIVNAAEIKEKLVSVGCNFAATNDSEVISSLIGWEALRGESVEDAVADAAKQLRGAFSLVVLSSRNKLIAFRDGAGFRPLCLGKNEHGWAVASESCGLDSAGFTFVRDIKPGEMIIINADGSIQSRMVIEHQKKGLCIFEYVYFARTDSVIDGLSVYNARIAMGRQLAREYPVDADIVCGVPDSGLEAAMGYAQESGLPFQFGFVKNRYIGRSFIFPSQQQRDAAVRLKLNPLAVNLQGKRVVLVDDSIVRGTTSAKIIKSLKQAGASEVHLRISSPPFKHTCHFGTDIDSEENLIANQLDLDAICRQIGADSLGYISIDGLKKACTGCGLSFCTGCFTGEYPVDIGSSHTKAQFEDISSGEISSF</sequence>
<dbReference type="GO" id="GO:0000287">
    <property type="term" value="F:magnesium ion binding"/>
    <property type="evidence" value="ECO:0007669"/>
    <property type="project" value="UniProtKB-UniRule"/>
</dbReference>
<dbReference type="InterPro" id="IPR035584">
    <property type="entry name" value="PurF_N"/>
</dbReference>
<feature type="binding site" evidence="7 10">
    <location>
        <position position="364"/>
    </location>
    <ligand>
        <name>Mg(2+)</name>
        <dbReference type="ChEBI" id="CHEBI:18420"/>
    </ligand>
</feature>
<dbReference type="GO" id="GO:0009113">
    <property type="term" value="P:purine nucleobase biosynthetic process"/>
    <property type="evidence" value="ECO:0007669"/>
    <property type="project" value="UniProtKB-UniRule"/>
</dbReference>
<keyword evidence="7" id="KW-0004">4Fe-4S</keyword>
<comment type="cofactor">
    <cofactor evidence="7 10">
        <name>Mg(2+)</name>
        <dbReference type="ChEBI" id="CHEBI:18420"/>
    </cofactor>
    <text evidence="7 10">Binds 1 Mg(2+) ion per subunit.</text>
</comment>
<keyword evidence="4 7" id="KW-0808">Transferase</keyword>
<comment type="cofactor">
    <cofactor evidence="7 11">
        <name>[4Fe-4S] cluster</name>
        <dbReference type="ChEBI" id="CHEBI:49883"/>
    </cofactor>
    <text evidence="7 11">Binds 1 [4Fe-4S] cluster per subunit.</text>
</comment>
<evidence type="ECO:0000256" key="7">
    <source>
        <dbReference type="HAMAP-Rule" id="MF_01931"/>
    </source>
</evidence>
<feature type="active site" description="Nucleophile" evidence="7 9">
    <location>
        <position position="14"/>
    </location>
</feature>
<dbReference type="InterPro" id="IPR017932">
    <property type="entry name" value="GATase_2_dom"/>
</dbReference>
<dbReference type="CDD" id="cd06223">
    <property type="entry name" value="PRTases_typeI"/>
    <property type="match status" value="1"/>
</dbReference>
<feature type="binding site" evidence="7 10">
    <location>
        <position position="301"/>
    </location>
    <ligand>
        <name>Mg(2+)</name>
        <dbReference type="ChEBI" id="CHEBI:18420"/>
    </ligand>
</feature>
<feature type="binding site" evidence="7 10">
    <location>
        <position position="363"/>
    </location>
    <ligand>
        <name>Mg(2+)</name>
        <dbReference type="ChEBI" id="CHEBI:18420"/>
    </ligand>
</feature>
<keyword evidence="6 7" id="KW-0315">Glutamine amidotransferase</keyword>
<evidence type="ECO:0000313" key="13">
    <source>
        <dbReference type="EMBL" id="HIT94656.1"/>
    </source>
</evidence>
<comment type="function">
    <text evidence="7">Catalyzes the formation of phosphoribosylamine from phosphoribosylpyrophosphate (PRPP) and glutamine.</text>
</comment>
<dbReference type="EMBL" id="DVLW01000155">
    <property type="protein sequence ID" value="HIT94656.1"/>
    <property type="molecule type" value="Genomic_DNA"/>
</dbReference>
<dbReference type="Gene3D" id="3.60.20.10">
    <property type="entry name" value="Glutamine Phosphoribosylpyrophosphate, subunit 1, domain 1"/>
    <property type="match status" value="1"/>
</dbReference>
<dbReference type="GO" id="GO:0006189">
    <property type="term" value="P:'de novo' IMP biosynthetic process"/>
    <property type="evidence" value="ECO:0007669"/>
    <property type="project" value="UniProtKB-UniRule"/>
</dbReference>
<evidence type="ECO:0000256" key="9">
    <source>
        <dbReference type="PIRSR" id="PIRSR000485-1"/>
    </source>
</evidence>
<feature type="binding site" evidence="7 11">
    <location>
        <position position="454"/>
    </location>
    <ligand>
        <name>[4Fe-4S] cluster</name>
        <dbReference type="ChEBI" id="CHEBI:49883"/>
    </ligand>
</feature>
<dbReference type="InterPro" id="IPR005854">
    <property type="entry name" value="PurF"/>
</dbReference>
<dbReference type="SUPFAM" id="SSF56235">
    <property type="entry name" value="N-terminal nucleophile aminohydrolases (Ntn hydrolases)"/>
    <property type="match status" value="1"/>
</dbReference>
<dbReference type="HAMAP" id="MF_01931">
    <property type="entry name" value="PurF"/>
    <property type="match status" value="1"/>
</dbReference>
<comment type="caution">
    <text evidence="13">The sequence shown here is derived from an EMBL/GenBank/DDBJ whole genome shotgun (WGS) entry which is preliminary data.</text>
</comment>
<dbReference type="CDD" id="cd00715">
    <property type="entry name" value="GPATase_N"/>
    <property type="match status" value="1"/>
</dbReference>
<organism evidence="13 14">
    <name type="scientific">Candidatus Faecivivens stercoripullorum</name>
    <dbReference type="NCBI Taxonomy" id="2840805"/>
    <lineage>
        <taxon>Bacteria</taxon>
        <taxon>Bacillati</taxon>
        <taxon>Bacillota</taxon>
        <taxon>Clostridia</taxon>
        <taxon>Eubacteriales</taxon>
        <taxon>Oscillospiraceae</taxon>
        <taxon>Oscillospiraceae incertae sedis</taxon>
        <taxon>Candidatus Faecivivens</taxon>
    </lineage>
</organism>
<comment type="similarity">
    <text evidence="2 7 8">In the C-terminal section; belongs to the purine/pyrimidine phosphoribosyltransferase family.</text>
</comment>
<feature type="binding site" evidence="7 11">
    <location>
        <position position="451"/>
    </location>
    <ligand>
        <name>[4Fe-4S] cluster</name>
        <dbReference type="ChEBI" id="CHEBI:49883"/>
    </ligand>
</feature>
<reference evidence="13" key="2">
    <citation type="journal article" date="2021" name="PeerJ">
        <title>Extensive microbial diversity within the chicken gut microbiome revealed by metagenomics and culture.</title>
        <authorList>
            <person name="Gilroy R."/>
            <person name="Ravi A."/>
            <person name="Getino M."/>
            <person name="Pursley I."/>
            <person name="Horton D.L."/>
            <person name="Alikhan N.F."/>
            <person name="Baker D."/>
            <person name="Gharbi K."/>
            <person name="Hall N."/>
            <person name="Watson M."/>
            <person name="Adriaenssens E.M."/>
            <person name="Foster-Nyarko E."/>
            <person name="Jarju S."/>
            <person name="Secka A."/>
            <person name="Antonio M."/>
            <person name="Oren A."/>
            <person name="Chaudhuri R.R."/>
            <person name="La Ragione R."/>
            <person name="Hildebrand F."/>
            <person name="Pallen M.J."/>
        </authorList>
    </citation>
    <scope>NUCLEOTIDE SEQUENCE</scope>
    <source>
        <strain evidence="13">ChiBcec7-5410</strain>
    </source>
</reference>
<reference evidence="13" key="1">
    <citation type="submission" date="2020-10" db="EMBL/GenBank/DDBJ databases">
        <authorList>
            <person name="Gilroy R."/>
        </authorList>
    </citation>
    <scope>NUCLEOTIDE SEQUENCE</scope>
    <source>
        <strain evidence="13">ChiBcec7-5410</strain>
    </source>
</reference>
<evidence type="ECO:0000256" key="3">
    <source>
        <dbReference type="ARBA" id="ARBA00022676"/>
    </source>
</evidence>
<evidence type="ECO:0000256" key="5">
    <source>
        <dbReference type="ARBA" id="ARBA00022755"/>
    </source>
</evidence>
<dbReference type="Pfam" id="PF00156">
    <property type="entry name" value="Pribosyltran"/>
    <property type="match status" value="1"/>
</dbReference>
<dbReference type="EC" id="2.4.2.14" evidence="7"/>
<keyword evidence="5 7" id="KW-0658">Purine biosynthesis</keyword>
<evidence type="ECO:0000256" key="1">
    <source>
        <dbReference type="ARBA" id="ARBA00005209"/>
    </source>
</evidence>
<accession>A0A9D1H6X5</accession>
<comment type="catalytic activity">
    <reaction evidence="7 8">
        <text>5-phospho-beta-D-ribosylamine + L-glutamate + diphosphate = 5-phospho-alpha-D-ribose 1-diphosphate + L-glutamine + H2O</text>
        <dbReference type="Rhea" id="RHEA:14905"/>
        <dbReference type="ChEBI" id="CHEBI:15377"/>
        <dbReference type="ChEBI" id="CHEBI:29985"/>
        <dbReference type="ChEBI" id="CHEBI:33019"/>
        <dbReference type="ChEBI" id="CHEBI:58017"/>
        <dbReference type="ChEBI" id="CHEBI:58359"/>
        <dbReference type="ChEBI" id="CHEBI:58681"/>
        <dbReference type="EC" id="2.4.2.14"/>
    </reaction>
</comment>
<proteinExistence type="inferred from homology"/>
<dbReference type="GO" id="GO:0004044">
    <property type="term" value="F:amidophosphoribosyltransferase activity"/>
    <property type="evidence" value="ECO:0007669"/>
    <property type="project" value="UniProtKB-UniRule"/>
</dbReference>
<gene>
    <name evidence="7 13" type="primary">purF</name>
    <name evidence="13" type="ORF">IAC43_05685</name>
</gene>
<evidence type="ECO:0000256" key="8">
    <source>
        <dbReference type="PIRNR" id="PIRNR000485"/>
    </source>
</evidence>
<dbReference type="Proteomes" id="UP000824160">
    <property type="component" value="Unassembled WGS sequence"/>
</dbReference>
<evidence type="ECO:0000256" key="4">
    <source>
        <dbReference type="ARBA" id="ARBA00022679"/>
    </source>
</evidence>
<dbReference type="Gene3D" id="3.40.50.2020">
    <property type="match status" value="1"/>
</dbReference>
<dbReference type="InterPro" id="IPR029057">
    <property type="entry name" value="PRTase-like"/>
</dbReference>
<evidence type="ECO:0000256" key="11">
    <source>
        <dbReference type="PIRSR" id="PIRSR000485-3"/>
    </source>
</evidence>
<dbReference type="NCBIfam" id="TIGR01134">
    <property type="entry name" value="purF"/>
    <property type="match status" value="1"/>
</dbReference>
<keyword evidence="7 11" id="KW-0408">Iron</keyword>
<feature type="domain" description="Glutamine amidotransferase type-2" evidence="12">
    <location>
        <begin position="14"/>
        <end position="237"/>
    </location>
</feature>
<feature type="binding site" evidence="7 11">
    <location>
        <position position="400"/>
    </location>
    <ligand>
        <name>[4Fe-4S] cluster</name>
        <dbReference type="ChEBI" id="CHEBI:49883"/>
    </ligand>
</feature>
<comment type="pathway">
    <text evidence="1 7 8">Purine metabolism; IMP biosynthesis via de novo pathway; N(1)-(5-phospho-D-ribosyl)glycinamide from 5-phospho-alpha-D-ribose 1-diphosphate: step 1/2.</text>
</comment>
<evidence type="ECO:0000256" key="2">
    <source>
        <dbReference type="ARBA" id="ARBA00010138"/>
    </source>
</evidence>
<dbReference type="SUPFAM" id="SSF53271">
    <property type="entry name" value="PRTase-like"/>
    <property type="match status" value="1"/>
</dbReference>
<dbReference type="PANTHER" id="PTHR11907">
    <property type="entry name" value="AMIDOPHOSPHORIBOSYLTRANSFERASE"/>
    <property type="match status" value="1"/>
</dbReference>
<dbReference type="GO" id="GO:0051539">
    <property type="term" value="F:4 iron, 4 sulfur cluster binding"/>
    <property type="evidence" value="ECO:0007669"/>
    <property type="project" value="UniProtKB-KW"/>
</dbReference>
<keyword evidence="7 10" id="KW-0460">Magnesium</keyword>
<protein>
    <recommendedName>
        <fullName evidence="7">Amidophosphoribosyltransferase</fullName>
        <shortName evidence="7">ATase</shortName>
        <ecNumber evidence="7">2.4.2.14</ecNumber>
    </recommendedName>
    <alternativeName>
        <fullName evidence="7">Glutamine phosphoribosylpyrophosphate amidotransferase</fullName>
        <shortName evidence="7">GPATase</shortName>
    </alternativeName>
</protein>
<dbReference type="Pfam" id="PF13522">
    <property type="entry name" value="GATase_6"/>
    <property type="match status" value="1"/>
</dbReference>
<keyword evidence="7 11" id="KW-0411">Iron-sulfur</keyword>
<keyword evidence="3 7" id="KW-0328">Glycosyltransferase</keyword>
<keyword evidence="7 10" id="KW-0479">Metal-binding</keyword>
<dbReference type="PIRSF" id="PIRSF000485">
    <property type="entry name" value="Amd_phspho_trans"/>
    <property type="match status" value="1"/>
</dbReference>
<feature type="binding site" evidence="7 11">
    <location>
        <position position="254"/>
    </location>
    <ligand>
        <name>[4Fe-4S] cluster</name>
        <dbReference type="ChEBI" id="CHEBI:49883"/>
    </ligand>
</feature>
<dbReference type="PROSITE" id="PS51278">
    <property type="entry name" value="GATASE_TYPE_2"/>
    <property type="match status" value="1"/>
</dbReference>
<dbReference type="InterPro" id="IPR000836">
    <property type="entry name" value="PRTase_dom"/>
</dbReference>
<name>A0A9D1H6X5_9FIRM</name>
<evidence type="ECO:0000313" key="14">
    <source>
        <dbReference type="Proteomes" id="UP000824160"/>
    </source>
</evidence>
<dbReference type="AlphaFoldDB" id="A0A9D1H6X5"/>
<evidence type="ECO:0000256" key="10">
    <source>
        <dbReference type="PIRSR" id="PIRSR000485-2"/>
    </source>
</evidence>
<evidence type="ECO:0000256" key="6">
    <source>
        <dbReference type="ARBA" id="ARBA00022962"/>
    </source>
</evidence>